<reference evidence="3 4" key="1">
    <citation type="submission" date="2024-03" db="EMBL/GenBank/DDBJ databases">
        <authorList>
            <person name="Cao K."/>
        </authorList>
    </citation>
    <scope>NUCLEOTIDE SEQUENCE [LARGE SCALE GENOMIC DNA]</scope>
    <source>
        <strain evidence="3 4">MCCC 1K00696</strain>
    </source>
</reference>
<accession>A0ABZ2TU23</accession>
<dbReference type="PANTHER" id="PTHR30189:SF1">
    <property type="entry name" value="LPS-ASSEMBLY PROTEIN LPTD"/>
    <property type="match status" value="1"/>
</dbReference>
<feature type="region of interest" description="Disordered" evidence="1">
    <location>
        <begin position="730"/>
        <end position="753"/>
    </location>
</feature>
<dbReference type="Proteomes" id="UP001491088">
    <property type="component" value="Chromosome"/>
</dbReference>
<evidence type="ECO:0000313" key="3">
    <source>
        <dbReference type="EMBL" id="WYW56638.1"/>
    </source>
</evidence>
<organism evidence="3 4">
    <name type="scientific">Polaribacter marinaquae</name>
    <dbReference type="NCBI Taxonomy" id="1642819"/>
    <lineage>
        <taxon>Bacteria</taxon>
        <taxon>Pseudomonadati</taxon>
        <taxon>Bacteroidota</taxon>
        <taxon>Flavobacteriia</taxon>
        <taxon>Flavobacteriales</taxon>
        <taxon>Flavobacteriaceae</taxon>
    </lineage>
</organism>
<evidence type="ECO:0000259" key="2">
    <source>
        <dbReference type="Pfam" id="PF19838"/>
    </source>
</evidence>
<dbReference type="RefSeq" id="WP_340934589.1">
    <property type="nucleotide sequence ID" value="NZ_CP150496.1"/>
</dbReference>
<gene>
    <name evidence="3" type="ORF">WG950_05135</name>
</gene>
<keyword evidence="4" id="KW-1185">Reference proteome</keyword>
<protein>
    <submittedName>
        <fullName evidence="3">LPS assembly protein LptD</fullName>
    </submittedName>
</protein>
<dbReference type="PANTHER" id="PTHR30189">
    <property type="entry name" value="LPS-ASSEMBLY PROTEIN"/>
    <property type="match status" value="1"/>
</dbReference>
<dbReference type="Pfam" id="PF19838">
    <property type="entry name" value="LptD_2"/>
    <property type="match status" value="1"/>
</dbReference>
<dbReference type="InterPro" id="IPR050218">
    <property type="entry name" value="LptD"/>
</dbReference>
<evidence type="ECO:0000313" key="4">
    <source>
        <dbReference type="Proteomes" id="UP001491088"/>
    </source>
</evidence>
<feature type="domain" description="LPS-assembly protein LptD central" evidence="2">
    <location>
        <begin position="221"/>
        <end position="691"/>
    </location>
</feature>
<dbReference type="InterPro" id="IPR045659">
    <property type="entry name" value="LptD_2"/>
</dbReference>
<evidence type="ECO:0000256" key="1">
    <source>
        <dbReference type="SAM" id="MobiDB-lite"/>
    </source>
</evidence>
<name>A0ABZ2TU23_9FLAO</name>
<feature type="compositionally biased region" description="Basic and acidic residues" evidence="1">
    <location>
        <begin position="730"/>
        <end position="743"/>
    </location>
</feature>
<dbReference type="EMBL" id="CP150496">
    <property type="protein sequence ID" value="WYW56638.1"/>
    <property type="molecule type" value="Genomic_DNA"/>
</dbReference>
<sequence>MQTNLSYILLFCCFFFTKLGFSQDIKPTKKIVVPIKKKDTIPNTKRDSIFSVKKDSLAIKQKDSVSVDSIKPKETIEDLITHVAKDYTIQNAKDKSVTLYNEANITYTDIDLKAGIIKIDYTKNTLFAKGIIDSTGYTQRPIFKQGNEESEQDSIIYNFKSKKAIIYGLKTKQGEMFTFGNKTKRVNDSTIYVRDIKFTTSEKLDYFIGTNKAKIIPGKKIIVGGSQLYIADIPTPIYLPFAYFPITQNSISGFLIPAFDTGSSDRGIGFQNGGYYFAINDYVDLGITGDAYSNGSWGFRANSNYKVRYRFNGSFNFSFENNINGIRGFDDFSKSNNFNLRWSHNQDTKASPNSRFTASVNLGSSKFFRESQNQFNIAQTQTNTFNSSINYSKTFVGTPFNLNVTAQHQQNTNTEKITMTLPALTLNMSRIYPFAGKNGVKKNAIQKMGFNYILDSKYLINTTDDDFLTAKMFETARAGMQHRTGTNTNFKAFKYFTVSPSVNYTETWQFDYIDKKYDAVNETVVTDTISGFKTFREYNAGLSLSTNIYGTFNINRGRIKAIRHTIRPSISYSYRPDFEEQYIRKVQASTDPNDLEEFTIFDQGIYGSPSSGISNSIGITLNNVLEAKVAPKNPDSDAEDEKISILNNLNFSSSYNIAADSLRWSNVNFSAGTRLLKDKLSINFSGSIDPYKVVASESGSPIRINEFNSNFLGRLSNASLTANYSISSSDFKKDKEGKKDNNRDPNNTPDVIGANIDPTNRFGQVNNAVNNTEEDKNKSAKLYHADIPWTLSLAYSTSYVNNGIDGGNIGIHSVIFNGNVELSPKWKLGYSSGYDFKNGAFTFSRFNFTRDLDSWNFNFNWVPFGTNSSYTFFIGVKSSVLSDLKWDKNKPPDRRLF</sequence>
<proteinExistence type="predicted"/>